<dbReference type="EMBL" id="PHIG01000038">
    <property type="protein sequence ID" value="PJK28921.1"/>
    <property type="molecule type" value="Genomic_DNA"/>
</dbReference>
<reference evidence="2 3" key="1">
    <citation type="submission" date="2017-11" db="EMBL/GenBank/DDBJ databases">
        <title>Draft genome sequence of Rhizobiales bacterium SY3-13.</title>
        <authorList>
            <person name="Sun C."/>
        </authorList>
    </citation>
    <scope>NUCLEOTIDE SEQUENCE [LARGE SCALE GENOMIC DNA]</scope>
    <source>
        <strain evidence="2 3">SY3-13</strain>
    </source>
</reference>
<dbReference type="InterPro" id="IPR047675">
    <property type="entry name" value="Putative_zinc-bd"/>
</dbReference>
<evidence type="ECO:0000313" key="2">
    <source>
        <dbReference type="EMBL" id="PJK28921.1"/>
    </source>
</evidence>
<feature type="compositionally biased region" description="Basic residues" evidence="1">
    <location>
        <begin position="45"/>
        <end position="57"/>
    </location>
</feature>
<comment type="caution">
    <text evidence="2">The sequence shown here is derived from an EMBL/GenBank/DDBJ whole genome shotgun (WGS) entry which is preliminary data.</text>
</comment>
<dbReference type="AlphaFoldDB" id="A0A2M9FZL6"/>
<gene>
    <name evidence="2" type="ORF">CVT23_14950</name>
</gene>
<name>A0A2M9FZL6_9PROT</name>
<evidence type="ECO:0000256" key="1">
    <source>
        <dbReference type="SAM" id="MobiDB-lite"/>
    </source>
</evidence>
<sequence length="102" mass="11272">MVTRWAVDDLDRLLAGLRLGLTGDTPPRPPRTLRAERPTCGARTRQGRPCRAKAVPGKRRCRLHGGLATGPRTPEGRARIAAAQRARWQAWRAAQGPHPRRG</sequence>
<feature type="region of interest" description="Disordered" evidence="1">
    <location>
        <begin position="21"/>
        <end position="57"/>
    </location>
</feature>
<organism evidence="2 3">
    <name type="scientific">Minwuia thermotolerans</name>
    <dbReference type="NCBI Taxonomy" id="2056226"/>
    <lineage>
        <taxon>Bacteria</taxon>
        <taxon>Pseudomonadati</taxon>
        <taxon>Pseudomonadota</taxon>
        <taxon>Alphaproteobacteria</taxon>
        <taxon>Minwuiales</taxon>
        <taxon>Minwuiaceae</taxon>
        <taxon>Minwuia</taxon>
    </lineage>
</organism>
<keyword evidence="3" id="KW-1185">Reference proteome</keyword>
<evidence type="ECO:0000313" key="3">
    <source>
        <dbReference type="Proteomes" id="UP000229498"/>
    </source>
</evidence>
<proteinExistence type="predicted"/>
<dbReference type="RefSeq" id="WP_109795027.1">
    <property type="nucleotide sequence ID" value="NZ_PHIG01000038.1"/>
</dbReference>
<dbReference type="Proteomes" id="UP000229498">
    <property type="component" value="Unassembled WGS sequence"/>
</dbReference>
<dbReference type="NCBIfam" id="NF041373">
    <property type="entry name" value="HGG_STG"/>
    <property type="match status" value="1"/>
</dbReference>
<dbReference type="OrthoDB" id="7597230at2"/>
<accession>A0A2M9FZL6</accession>
<protein>
    <submittedName>
        <fullName evidence="2">Uncharacterized protein</fullName>
    </submittedName>
</protein>